<proteinExistence type="predicted"/>
<evidence type="ECO:0000313" key="2">
    <source>
        <dbReference type="Proteomes" id="UP000617681"/>
    </source>
</evidence>
<reference evidence="1" key="1">
    <citation type="submission" date="2021-02" db="EMBL/GenBank/DDBJ databases">
        <title>FDA dAtabase for Regulatory Grade micrObial Sequences (FDA-ARGOS): Supporting development and validation of Infectious Disease Dx tests.</title>
        <authorList>
            <person name="Sproer C."/>
            <person name="Gronow S."/>
            <person name="Severitt S."/>
            <person name="Schroder I."/>
            <person name="Tallon L."/>
            <person name="Sadzewicz L."/>
            <person name="Zhao X."/>
            <person name="Boylan J."/>
            <person name="Ott S."/>
            <person name="Bowen H."/>
            <person name="Vavikolanu K."/>
            <person name="Mehta A."/>
            <person name="Aluvathingal J."/>
            <person name="Nadendla S."/>
            <person name="Lowell S."/>
            <person name="Myers T."/>
            <person name="Yan Y."/>
            <person name="Sichtig H."/>
        </authorList>
    </citation>
    <scope>NUCLEOTIDE SEQUENCE</scope>
    <source>
        <strain evidence="1">FDAARGOS_1191</strain>
    </source>
</reference>
<evidence type="ECO:0000313" key="1">
    <source>
        <dbReference type="EMBL" id="QRP70821.1"/>
    </source>
</evidence>
<dbReference type="Pfam" id="PF00132">
    <property type="entry name" value="Hexapep"/>
    <property type="match status" value="1"/>
</dbReference>
<dbReference type="PANTHER" id="PTHR13061:SF29">
    <property type="entry name" value="GAMMA CARBONIC ANHYDRASE-LIKE 1, MITOCHONDRIAL-RELATED"/>
    <property type="match status" value="1"/>
</dbReference>
<dbReference type="CDD" id="cd04645">
    <property type="entry name" value="LbH_gamma_CA_like"/>
    <property type="match status" value="1"/>
</dbReference>
<dbReference type="RefSeq" id="WP_005392829.1">
    <property type="nucleotide sequence ID" value="NZ_CP069534.1"/>
</dbReference>
<organism evidence="1 2">
    <name type="scientific">Corynebacterium glucuronolyticum</name>
    <dbReference type="NCBI Taxonomy" id="39791"/>
    <lineage>
        <taxon>Bacteria</taxon>
        <taxon>Bacillati</taxon>
        <taxon>Actinomycetota</taxon>
        <taxon>Actinomycetes</taxon>
        <taxon>Mycobacteriales</taxon>
        <taxon>Corynebacteriaceae</taxon>
        <taxon>Corynebacterium</taxon>
    </lineage>
</organism>
<dbReference type="EMBL" id="CP069534">
    <property type="protein sequence ID" value="QRP70821.1"/>
    <property type="molecule type" value="Genomic_DNA"/>
</dbReference>
<gene>
    <name evidence="1" type="ORF">I6J21_01195</name>
</gene>
<name>A0AAX1L8S2_9CORY</name>
<accession>A0AAX1L8S2</accession>
<sequence>MIIPFNGKTPTIHETAFIAPNATIIGDVTIGAHASVFYGAVLRGDINTITVGDYTNIQDNAVLHVDADAPCTLGHHVTVGHQALVHGTTIEDNCLIGMQSAVLSRSHVGTGTLIAAGAVVLEGAEVPEHSLVAGVPGKVKKTIDRSFIEHAERYARVAATHKQATES</sequence>
<dbReference type="InterPro" id="IPR001451">
    <property type="entry name" value="Hexapep"/>
</dbReference>
<dbReference type="Proteomes" id="UP000617681">
    <property type="component" value="Chromosome"/>
</dbReference>
<protein>
    <submittedName>
        <fullName evidence="1">Gamma carbonic anhydrase family protein</fullName>
    </submittedName>
</protein>
<dbReference type="AlphaFoldDB" id="A0AAX1L8S2"/>
<dbReference type="InterPro" id="IPR011004">
    <property type="entry name" value="Trimer_LpxA-like_sf"/>
</dbReference>
<dbReference type="InterPro" id="IPR047324">
    <property type="entry name" value="LbH_gamma_CA-like"/>
</dbReference>
<dbReference type="InterPro" id="IPR050484">
    <property type="entry name" value="Transf_Hexapept/Carb_Anhydrase"/>
</dbReference>
<dbReference type="Gene3D" id="2.160.10.10">
    <property type="entry name" value="Hexapeptide repeat proteins"/>
    <property type="match status" value="1"/>
</dbReference>
<dbReference type="PANTHER" id="PTHR13061">
    <property type="entry name" value="DYNACTIN SUBUNIT P25"/>
    <property type="match status" value="1"/>
</dbReference>
<dbReference type="SUPFAM" id="SSF51161">
    <property type="entry name" value="Trimeric LpxA-like enzymes"/>
    <property type="match status" value="1"/>
</dbReference>